<dbReference type="InterPro" id="IPR017861">
    <property type="entry name" value="KAE1/TsaD"/>
</dbReference>
<keyword evidence="4 7" id="KW-0408">Iron</keyword>
<name>A0A9E2NXP7_9BACT</name>
<dbReference type="GO" id="GO:0002949">
    <property type="term" value="P:tRNA threonylcarbamoyladenosine modification"/>
    <property type="evidence" value="ECO:0007669"/>
    <property type="project" value="UniProtKB-UniRule"/>
</dbReference>
<feature type="binding site" evidence="7">
    <location>
        <position position="179"/>
    </location>
    <ligand>
        <name>substrate</name>
    </ligand>
</feature>
<evidence type="ECO:0000313" key="10">
    <source>
        <dbReference type="Proteomes" id="UP000824247"/>
    </source>
</evidence>
<dbReference type="EC" id="2.3.1.234" evidence="7"/>
<comment type="catalytic activity">
    <reaction evidence="6 7">
        <text>L-threonylcarbamoyladenylate + adenosine(37) in tRNA = N(6)-L-threonylcarbamoyladenosine(37) in tRNA + AMP + H(+)</text>
        <dbReference type="Rhea" id="RHEA:37059"/>
        <dbReference type="Rhea" id="RHEA-COMP:10162"/>
        <dbReference type="Rhea" id="RHEA-COMP:10163"/>
        <dbReference type="ChEBI" id="CHEBI:15378"/>
        <dbReference type="ChEBI" id="CHEBI:73682"/>
        <dbReference type="ChEBI" id="CHEBI:74411"/>
        <dbReference type="ChEBI" id="CHEBI:74418"/>
        <dbReference type="ChEBI" id="CHEBI:456215"/>
        <dbReference type="EC" id="2.3.1.234"/>
    </reaction>
</comment>
<comment type="cofactor">
    <cofactor evidence="7">
        <name>Fe(2+)</name>
        <dbReference type="ChEBI" id="CHEBI:29033"/>
    </cofactor>
    <text evidence="7">Binds 1 Fe(2+) ion per subunit.</text>
</comment>
<keyword evidence="3 7" id="KW-0479">Metal-binding</keyword>
<comment type="function">
    <text evidence="7">Required for the formation of a threonylcarbamoyl group on adenosine at position 37 (t(6)A37) in tRNAs that read codons beginning with adenine. Is involved in the transfer of the threonylcarbamoyl moiety of threonylcarbamoyl-AMP (TC-AMP) to the N6 group of A37, together with TsaE and TsaB. TsaD likely plays a direct catalytic role in this reaction.</text>
</comment>
<evidence type="ECO:0000256" key="6">
    <source>
        <dbReference type="ARBA" id="ARBA00048117"/>
    </source>
</evidence>
<dbReference type="Pfam" id="PF00814">
    <property type="entry name" value="TsaD"/>
    <property type="match status" value="1"/>
</dbReference>
<evidence type="ECO:0000256" key="7">
    <source>
        <dbReference type="HAMAP-Rule" id="MF_01445"/>
    </source>
</evidence>
<evidence type="ECO:0000259" key="8">
    <source>
        <dbReference type="Pfam" id="PF00814"/>
    </source>
</evidence>
<evidence type="ECO:0000256" key="2">
    <source>
        <dbReference type="ARBA" id="ARBA00022694"/>
    </source>
</evidence>
<protein>
    <recommendedName>
        <fullName evidence="7">tRNA N6-adenosine threonylcarbamoyltransferase</fullName>
        <ecNumber evidence="7">2.3.1.234</ecNumber>
    </recommendedName>
    <alternativeName>
        <fullName evidence="7">N6-L-threonylcarbamoyladenine synthase</fullName>
        <shortName evidence="7">t(6)A synthase</shortName>
    </alternativeName>
    <alternativeName>
        <fullName evidence="7">t(6)A37 threonylcarbamoyladenosine biosynthesis protein TsaD</fullName>
    </alternativeName>
    <alternativeName>
        <fullName evidence="7">tRNA threonylcarbamoyladenosine biosynthesis protein TsaD</fullName>
    </alternativeName>
</protein>
<feature type="binding site" evidence="7">
    <location>
        <position position="296"/>
    </location>
    <ligand>
        <name>Fe cation</name>
        <dbReference type="ChEBI" id="CHEBI:24875"/>
    </ligand>
</feature>
<dbReference type="EMBL" id="JAHLFM010000017">
    <property type="protein sequence ID" value="MBU3830749.1"/>
    <property type="molecule type" value="Genomic_DNA"/>
</dbReference>
<reference evidence="9" key="2">
    <citation type="submission" date="2021-04" db="EMBL/GenBank/DDBJ databases">
        <authorList>
            <person name="Gilroy R."/>
        </authorList>
    </citation>
    <scope>NUCLEOTIDE SEQUENCE</scope>
    <source>
        <strain evidence="9">A5-1222</strain>
    </source>
</reference>
<feature type="binding site" evidence="7">
    <location>
        <begin position="133"/>
        <end position="137"/>
    </location>
    <ligand>
        <name>substrate</name>
    </ligand>
</feature>
<dbReference type="NCBIfam" id="TIGR03723">
    <property type="entry name" value="T6A_TsaD_YgjD"/>
    <property type="match status" value="1"/>
</dbReference>
<dbReference type="GO" id="GO:0005506">
    <property type="term" value="F:iron ion binding"/>
    <property type="evidence" value="ECO:0007669"/>
    <property type="project" value="UniProtKB-UniRule"/>
</dbReference>
<feature type="binding site" evidence="7">
    <location>
        <position position="271"/>
    </location>
    <ligand>
        <name>substrate</name>
    </ligand>
</feature>
<dbReference type="NCBIfam" id="TIGR00329">
    <property type="entry name" value="gcp_kae1"/>
    <property type="match status" value="1"/>
</dbReference>
<feature type="binding site" evidence="7">
    <location>
        <position position="110"/>
    </location>
    <ligand>
        <name>Fe cation</name>
        <dbReference type="ChEBI" id="CHEBI:24875"/>
    </ligand>
</feature>
<dbReference type="GO" id="GO:0005737">
    <property type="term" value="C:cytoplasm"/>
    <property type="evidence" value="ECO:0007669"/>
    <property type="project" value="UniProtKB-SubCell"/>
</dbReference>
<feature type="domain" description="Gcp-like" evidence="8">
    <location>
        <begin position="22"/>
        <end position="303"/>
    </location>
</feature>
<dbReference type="InterPro" id="IPR043129">
    <property type="entry name" value="ATPase_NBD"/>
</dbReference>
<dbReference type="SUPFAM" id="SSF53067">
    <property type="entry name" value="Actin-like ATPase domain"/>
    <property type="match status" value="1"/>
</dbReference>
<gene>
    <name evidence="7 9" type="primary">tsaD</name>
    <name evidence="9" type="ORF">H9897_01140</name>
</gene>
<keyword evidence="2 7" id="KW-0819">tRNA processing</keyword>
<evidence type="ECO:0000256" key="4">
    <source>
        <dbReference type="ARBA" id="ARBA00023004"/>
    </source>
</evidence>
<dbReference type="PRINTS" id="PR00789">
    <property type="entry name" value="OSIALOPTASE"/>
</dbReference>
<sequence>MTILGIETSCDETSMAIIKNDKIIAHYTTTSSDVQATYGGVVPEVANRYHLKNIHNVFLKVLEESKINADEITHIVFTNNPGLPGCLYVGKVFAKTLASIINAELVPVNHLYGHIFSAYIESGKPLFPMLSVVISGGHSSIYLVNDFEDISVLNETQDDALGEVYDKVARVVGWNYPGGPVIDKNYDDNKTNLKFMQPMSAAAKFSFSGLKTSIINYVHNKKQLGIEIDPIAIASSFQKFAIDDVMKKVKYALSENINIKCISLGGGVSANSLLRSEMQKLNIDQIDIPLLKYTGDQAAMIAFYGNELIKFKKRGK</sequence>
<keyword evidence="1 7" id="KW-0808">Transferase</keyword>
<comment type="caution">
    <text evidence="9">The sequence shown here is derived from an EMBL/GenBank/DDBJ whole genome shotgun (WGS) entry which is preliminary data.</text>
</comment>
<comment type="subcellular location">
    <subcellularLocation>
        <location evidence="7">Cytoplasm</location>
    </subcellularLocation>
</comment>
<evidence type="ECO:0000256" key="3">
    <source>
        <dbReference type="ARBA" id="ARBA00022723"/>
    </source>
</evidence>
<keyword evidence="7" id="KW-0963">Cytoplasm</keyword>
<dbReference type="PANTHER" id="PTHR11735">
    <property type="entry name" value="TRNA N6-ADENOSINE THREONYLCARBAMOYLTRANSFERASE"/>
    <property type="match status" value="1"/>
</dbReference>
<dbReference type="AlphaFoldDB" id="A0A9E2NXP7"/>
<organism evidence="9 10">
    <name type="scientific">Candidatus Ureaplasma intestinipullorum</name>
    <dbReference type="NCBI Taxonomy" id="2838770"/>
    <lineage>
        <taxon>Bacteria</taxon>
        <taxon>Bacillati</taxon>
        <taxon>Mycoplasmatota</taxon>
        <taxon>Mycoplasmoidales</taxon>
        <taxon>Mycoplasmoidaceae</taxon>
        <taxon>Ureaplasma</taxon>
    </lineage>
</organism>
<feature type="binding site" evidence="7">
    <location>
        <position position="183"/>
    </location>
    <ligand>
        <name>substrate</name>
    </ligand>
</feature>
<dbReference type="HAMAP" id="MF_01445">
    <property type="entry name" value="TsaD"/>
    <property type="match status" value="1"/>
</dbReference>
<proteinExistence type="inferred from homology"/>
<evidence type="ECO:0000256" key="5">
    <source>
        <dbReference type="ARBA" id="ARBA00023315"/>
    </source>
</evidence>
<dbReference type="PANTHER" id="PTHR11735:SF6">
    <property type="entry name" value="TRNA N6-ADENOSINE THREONYLCARBAMOYLTRANSFERASE, MITOCHONDRIAL"/>
    <property type="match status" value="1"/>
</dbReference>
<feature type="binding site" evidence="7">
    <location>
        <position position="166"/>
    </location>
    <ligand>
        <name>substrate</name>
    </ligand>
</feature>
<accession>A0A9E2NXP7</accession>
<dbReference type="Gene3D" id="3.30.420.40">
    <property type="match status" value="2"/>
</dbReference>
<dbReference type="InterPro" id="IPR022450">
    <property type="entry name" value="TsaD"/>
</dbReference>
<dbReference type="GO" id="GO:0061711">
    <property type="term" value="F:tRNA N(6)-L-threonylcarbamoyladenine synthase activity"/>
    <property type="evidence" value="ECO:0007669"/>
    <property type="project" value="UniProtKB-EC"/>
</dbReference>
<evidence type="ECO:0000256" key="1">
    <source>
        <dbReference type="ARBA" id="ARBA00022679"/>
    </source>
</evidence>
<feature type="binding site" evidence="7">
    <location>
        <position position="114"/>
    </location>
    <ligand>
        <name>Fe cation</name>
        <dbReference type="ChEBI" id="CHEBI:24875"/>
    </ligand>
</feature>
<reference evidence="9" key="1">
    <citation type="journal article" date="2021" name="PeerJ">
        <title>Extensive microbial diversity within the chicken gut microbiome revealed by metagenomics and culture.</title>
        <authorList>
            <person name="Gilroy R."/>
            <person name="Ravi A."/>
            <person name="Getino M."/>
            <person name="Pursley I."/>
            <person name="Horton D.L."/>
            <person name="Alikhan N.F."/>
            <person name="Baker D."/>
            <person name="Gharbi K."/>
            <person name="Hall N."/>
            <person name="Watson M."/>
            <person name="Adriaenssens E.M."/>
            <person name="Foster-Nyarko E."/>
            <person name="Jarju S."/>
            <person name="Secka A."/>
            <person name="Antonio M."/>
            <person name="Oren A."/>
            <person name="Chaudhuri R.R."/>
            <person name="La Ragione R."/>
            <person name="Hildebrand F."/>
            <person name="Pallen M.J."/>
        </authorList>
    </citation>
    <scope>NUCLEOTIDE SEQUENCE</scope>
    <source>
        <strain evidence="9">A5-1222</strain>
    </source>
</reference>
<dbReference type="InterPro" id="IPR000905">
    <property type="entry name" value="Gcp-like_dom"/>
</dbReference>
<comment type="similarity">
    <text evidence="7">Belongs to the KAE1 / TsaD family.</text>
</comment>
<evidence type="ECO:0000313" key="9">
    <source>
        <dbReference type="EMBL" id="MBU3830749.1"/>
    </source>
</evidence>
<keyword evidence="5 7" id="KW-0012">Acyltransferase</keyword>
<dbReference type="Proteomes" id="UP000824247">
    <property type="component" value="Unassembled WGS sequence"/>
</dbReference>